<dbReference type="FunFam" id="3.30.70.270:FF:000001">
    <property type="entry name" value="Diguanylate cyclase domain protein"/>
    <property type="match status" value="1"/>
</dbReference>
<dbReference type="Pfam" id="PF13426">
    <property type="entry name" value="PAS_9"/>
    <property type="match status" value="1"/>
</dbReference>
<gene>
    <name evidence="15" type="ORF">SAMN02745729_10877</name>
</gene>
<evidence type="ECO:0000256" key="10">
    <source>
        <dbReference type="SAM" id="Phobius"/>
    </source>
</evidence>
<dbReference type="RefSeq" id="WP_091826648.1">
    <property type="nucleotide sequence ID" value="NZ_FNRJ01000008.1"/>
</dbReference>
<dbReference type="PROSITE" id="PS50112">
    <property type="entry name" value="PAS"/>
    <property type="match status" value="1"/>
</dbReference>
<feature type="transmembrane region" description="Helical" evidence="10">
    <location>
        <begin position="17"/>
        <end position="38"/>
    </location>
</feature>
<feature type="domain" description="PAS" evidence="11">
    <location>
        <begin position="403"/>
        <end position="449"/>
    </location>
</feature>
<dbReference type="SMART" id="SM00267">
    <property type="entry name" value="GGDEF"/>
    <property type="match status" value="1"/>
</dbReference>
<dbReference type="GO" id="GO:0071732">
    <property type="term" value="P:cellular response to nitric oxide"/>
    <property type="evidence" value="ECO:0007669"/>
    <property type="project" value="UniProtKB-ARBA"/>
</dbReference>
<dbReference type="InterPro" id="IPR043128">
    <property type="entry name" value="Rev_trsase/Diguanyl_cyclase"/>
</dbReference>
<dbReference type="SMART" id="SM01049">
    <property type="entry name" value="Cache_2"/>
    <property type="match status" value="2"/>
</dbReference>
<dbReference type="Pfam" id="PF00990">
    <property type="entry name" value="GGDEF"/>
    <property type="match status" value="1"/>
</dbReference>
<evidence type="ECO:0000259" key="14">
    <source>
        <dbReference type="PROSITE" id="PS50887"/>
    </source>
</evidence>
<keyword evidence="6 10" id="KW-0812">Transmembrane</keyword>
<dbReference type="InterPro" id="IPR001610">
    <property type="entry name" value="PAC"/>
</dbReference>
<dbReference type="PROSITE" id="PS50113">
    <property type="entry name" value="PAC"/>
    <property type="match status" value="1"/>
</dbReference>
<dbReference type="Gene3D" id="3.30.450.20">
    <property type="entry name" value="PAS domain"/>
    <property type="match status" value="3"/>
</dbReference>
<sequence length="951" mass="108183">MPLTIDSKTLPRYQTRAFIGTVLVLMLLVSAFFVMTAWQNGHERLRQQRLSLQQSSQEKLRQEVDATLDYINFTRQQTEAVLRDNIQAQVRQAMQLAQSIYDMEIQLHGDGAKEQVGELIREALRDLRFFDGRGYIFIDTLEGECMLLPISPDIEGKSLLDNQDDTGHYIMRGLIEAVQNPNQAGFSRYLWYAPDYPDEMREKIAYVELFEPLDWIIGTGDYLYQVENDLKQQALNRLEALTFGDEGYIAVLHKNGQVLLSPTRPGSSGKLVSQLDSEHRKMVNWLLEQATPEGRFVEYDWYKPGAEGIHHKLSLVQDVPEWDWVLIAGIYQESMDEVLAMQKAKLEQELQHDLQWLILVLLFAMAAAILVAWIISRWLRTLMRRYQQEIDQRQVELERTADELKLSAQVFESASEGAMISDADNRIMAVNPAFTRITGYPEADVVGKTPALLASGRHSSAFFERMWQTLQEQGRWQGEVWNRRRSGEIYPQWLSISLVRDEAGAVRNHVAMLTDMTERKEAEDQLRYLSDFDPLTDLPNRRLLRDRTIQAIARARRRHEQAALLIIDLDRFKNINDSLGHGSGDTVLKIIASRLSEQARDSDTISRLGGDEFVILLPDLGEQADLSGLASRYLQLIAEPLQVEDHTMVTTASIGLALYPGDGEDFDTLFKNADTALYHAKGQGRNNFQFFTEAMNQQVSERLLMETRLRDALGRDELELYYQPQYDVSSNCLTGCEALLRWNSSQGLVMPDRFIPLAEETGLIIPIGAWVLQQACNQAREWDRIHGKPLSMAVNVSAVQFRPELVDEVKAALSESGFPADQLVLEVTESVLMSDVEGSVSLLHQLRELGVRIALDDFGTGYASLAYLKRFALDKLKIDRTFIMGIPDDEDDVAITSSIIDIARHLRLKTVAEGVETEAHCEFLRRAGCHIAQGYFYARPLPASEFELKLK</sequence>
<dbReference type="PROSITE" id="PS50883">
    <property type="entry name" value="EAL"/>
    <property type="match status" value="1"/>
</dbReference>
<dbReference type="SUPFAM" id="SSF55785">
    <property type="entry name" value="PYP-like sensor domain (PAS domain)"/>
    <property type="match status" value="1"/>
</dbReference>
<dbReference type="PANTHER" id="PTHR44757:SF2">
    <property type="entry name" value="BIOFILM ARCHITECTURE MAINTENANCE PROTEIN MBAA"/>
    <property type="match status" value="1"/>
</dbReference>
<name>A0A1H4EG65_9GAMM</name>
<keyword evidence="8 10" id="KW-0472">Membrane</keyword>
<dbReference type="SMART" id="SM00052">
    <property type="entry name" value="EAL"/>
    <property type="match status" value="1"/>
</dbReference>
<dbReference type="PANTHER" id="PTHR44757">
    <property type="entry name" value="DIGUANYLATE CYCLASE DGCP"/>
    <property type="match status" value="1"/>
</dbReference>
<dbReference type="CDD" id="cd18774">
    <property type="entry name" value="PDC2_HK_sensor"/>
    <property type="match status" value="1"/>
</dbReference>
<dbReference type="SMART" id="SM00091">
    <property type="entry name" value="PAS"/>
    <property type="match status" value="1"/>
</dbReference>
<dbReference type="CDD" id="cd01949">
    <property type="entry name" value="GGDEF"/>
    <property type="match status" value="1"/>
</dbReference>
<reference evidence="16" key="1">
    <citation type="submission" date="2016-10" db="EMBL/GenBank/DDBJ databases">
        <authorList>
            <person name="Varghese N."/>
            <person name="Submissions S."/>
        </authorList>
    </citation>
    <scope>NUCLEOTIDE SEQUENCE [LARGE SCALE GENOMIC DNA]</scope>
    <source>
        <strain evidence="16">DSM 11526</strain>
    </source>
</reference>
<dbReference type="GO" id="GO:0071111">
    <property type="term" value="F:cyclic-guanylate-specific phosphodiesterase activity"/>
    <property type="evidence" value="ECO:0007669"/>
    <property type="project" value="UniProtKB-EC"/>
</dbReference>
<dbReference type="CDD" id="cd01948">
    <property type="entry name" value="EAL"/>
    <property type="match status" value="1"/>
</dbReference>
<dbReference type="InterPro" id="IPR035919">
    <property type="entry name" value="EAL_sf"/>
</dbReference>
<dbReference type="FunFam" id="3.20.20.450:FF:000001">
    <property type="entry name" value="Cyclic di-GMP phosphodiesterase yahA"/>
    <property type="match status" value="1"/>
</dbReference>
<keyword evidence="7 10" id="KW-1133">Transmembrane helix</keyword>
<comment type="catalytic activity">
    <reaction evidence="9">
        <text>3',3'-c-di-GMP + H2O = 5'-phosphoguanylyl(3'-&gt;5')guanosine + H(+)</text>
        <dbReference type="Rhea" id="RHEA:24902"/>
        <dbReference type="ChEBI" id="CHEBI:15377"/>
        <dbReference type="ChEBI" id="CHEBI:15378"/>
        <dbReference type="ChEBI" id="CHEBI:58754"/>
        <dbReference type="ChEBI" id="CHEBI:58805"/>
        <dbReference type="EC" id="3.1.4.52"/>
    </reaction>
    <physiologicalReaction direction="left-to-right" evidence="9">
        <dbReference type="Rhea" id="RHEA:24903"/>
    </physiologicalReaction>
</comment>
<dbReference type="InterPro" id="IPR000700">
    <property type="entry name" value="PAS-assoc_C"/>
</dbReference>
<evidence type="ECO:0000259" key="13">
    <source>
        <dbReference type="PROSITE" id="PS50883"/>
    </source>
</evidence>
<dbReference type="NCBIfam" id="TIGR00229">
    <property type="entry name" value="sensory_box"/>
    <property type="match status" value="1"/>
</dbReference>
<keyword evidence="16" id="KW-1185">Reference proteome</keyword>
<dbReference type="EC" id="3.1.4.52" evidence="3"/>
<dbReference type="InterPro" id="IPR052155">
    <property type="entry name" value="Biofilm_reg_signaling"/>
</dbReference>
<evidence type="ECO:0000313" key="16">
    <source>
        <dbReference type="Proteomes" id="UP000242469"/>
    </source>
</evidence>
<comment type="subcellular location">
    <subcellularLocation>
        <location evidence="2">Cell membrane</location>
        <topology evidence="2">Multi-pass membrane protein</topology>
    </subcellularLocation>
</comment>
<evidence type="ECO:0000256" key="3">
    <source>
        <dbReference type="ARBA" id="ARBA00012282"/>
    </source>
</evidence>
<keyword evidence="4" id="KW-1003">Cell membrane</keyword>
<dbReference type="Proteomes" id="UP000242469">
    <property type="component" value="Unassembled WGS sequence"/>
</dbReference>
<dbReference type="PROSITE" id="PS50887">
    <property type="entry name" value="GGDEF"/>
    <property type="match status" value="1"/>
</dbReference>
<dbReference type="AlphaFoldDB" id="A0A1H4EG65"/>
<dbReference type="STRING" id="1122198.SAMN02745729_10877"/>
<dbReference type="InterPro" id="IPR004010">
    <property type="entry name" value="Double_Cache_2"/>
</dbReference>
<accession>A0A1H4EG65</accession>
<dbReference type="NCBIfam" id="TIGR00254">
    <property type="entry name" value="GGDEF"/>
    <property type="match status" value="1"/>
</dbReference>
<evidence type="ECO:0000313" key="15">
    <source>
        <dbReference type="EMBL" id="SEA84003.1"/>
    </source>
</evidence>
<evidence type="ECO:0000256" key="5">
    <source>
        <dbReference type="ARBA" id="ARBA00022636"/>
    </source>
</evidence>
<dbReference type="InterPro" id="IPR029787">
    <property type="entry name" value="Nucleotide_cyclase"/>
</dbReference>
<dbReference type="Gene3D" id="3.20.20.450">
    <property type="entry name" value="EAL domain"/>
    <property type="match status" value="1"/>
</dbReference>
<dbReference type="SUPFAM" id="SSF141868">
    <property type="entry name" value="EAL domain-like"/>
    <property type="match status" value="1"/>
</dbReference>
<dbReference type="OrthoDB" id="8416215at2"/>
<feature type="domain" description="PAC" evidence="12">
    <location>
        <begin position="476"/>
        <end position="528"/>
    </location>
</feature>
<dbReference type="EMBL" id="FNRJ01000008">
    <property type="protein sequence ID" value="SEA84003.1"/>
    <property type="molecule type" value="Genomic_DNA"/>
</dbReference>
<dbReference type="CDD" id="cd00130">
    <property type="entry name" value="PAS"/>
    <property type="match status" value="1"/>
</dbReference>
<proteinExistence type="predicted"/>
<evidence type="ECO:0000256" key="1">
    <source>
        <dbReference type="ARBA" id="ARBA00001946"/>
    </source>
</evidence>
<evidence type="ECO:0000256" key="4">
    <source>
        <dbReference type="ARBA" id="ARBA00022475"/>
    </source>
</evidence>
<dbReference type="InterPro" id="IPR035965">
    <property type="entry name" value="PAS-like_dom_sf"/>
</dbReference>
<protein>
    <recommendedName>
        <fullName evidence="3">cyclic-guanylate-specific phosphodiesterase</fullName>
        <ecNumber evidence="3">3.1.4.52</ecNumber>
    </recommendedName>
</protein>
<feature type="transmembrane region" description="Helical" evidence="10">
    <location>
        <begin position="354"/>
        <end position="375"/>
    </location>
</feature>
<dbReference type="InterPro" id="IPR000014">
    <property type="entry name" value="PAS"/>
</dbReference>
<dbReference type="Pfam" id="PF08269">
    <property type="entry name" value="dCache_2"/>
    <property type="match status" value="1"/>
</dbReference>
<dbReference type="GO" id="GO:0005886">
    <property type="term" value="C:plasma membrane"/>
    <property type="evidence" value="ECO:0007669"/>
    <property type="project" value="UniProtKB-SubCell"/>
</dbReference>
<evidence type="ECO:0000256" key="8">
    <source>
        <dbReference type="ARBA" id="ARBA00023136"/>
    </source>
</evidence>
<dbReference type="Pfam" id="PF00563">
    <property type="entry name" value="EAL"/>
    <property type="match status" value="1"/>
</dbReference>
<evidence type="ECO:0000259" key="12">
    <source>
        <dbReference type="PROSITE" id="PS50113"/>
    </source>
</evidence>
<comment type="cofactor">
    <cofactor evidence="1">
        <name>Mg(2+)</name>
        <dbReference type="ChEBI" id="CHEBI:18420"/>
    </cofactor>
</comment>
<dbReference type="SMART" id="SM00086">
    <property type="entry name" value="PAC"/>
    <property type="match status" value="1"/>
</dbReference>
<evidence type="ECO:0000256" key="6">
    <source>
        <dbReference type="ARBA" id="ARBA00022692"/>
    </source>
</evidence>
<evidence type="ECO:0000256" key="2">
    <source>
        <dbReference type="ARBA" id="ARBA00004651"/>
    </source>
</evidence>
<keyword evidence="5" id="KW-0973">c-di-GMP</keyword>
<feature type="domain" description="EAL" evidence="13">
    <location>
        <begin position="702"/>
        <end position="951"/>
    </location>
</feature>
<evidence type="ECO:0000256" key="9">
    <source>
        <dbReference type="ARBA" id="ARBA00051114"/>
    </source>
</evidence>
<evidence type="ECO:0000256" key="7">
    <source>
        <dbReference type="ARBA" id="ARBA00022989"/>
    </source>
</evidence>
<dbReference type="InterPro" id="IPR001633">
    <property type="entry name" value="EAL_dom"/>
</dbReference>
<dbReference type="SUPFAM" id="SSF55073">
    <property type="entry name" value="Nucleotide cyclase"/>
    <property type="match status" value="1"/>
</dbReference>
<evidence type="ECO:0000259" key="11">
    <source>
        <dbReference type="PROSITE" id="PS50112"/>
    </source>
</evidence>
<dbReference type="InterPro" id="IPR000160">
    <property type="entry name" value="GGDEF_dom"/>
</dbReference>
<dbReference type="InterPro" id="IPR033480">
    <property type="entry name" value="sCache_2"/>
</dbReference>
<dbReference type="Gene3D" id="3.30.70.270">
    <property type="match status" value="1"/>
</dbReference>
<organism evidence="15 16">
    <name type="scientific">Marinobacterium iners DSM 11526</name>
    <dbReference type="NCBI Taxonomy" id="1122198"/>
    <lineage>
        <taxon>Bacteria</taxon>
        <taxon>Pseudomonadati</taxon>
        <taxon>Pseudomonadota</taxon>
        <taxon>Gammaproteobacteria</taxon>
        <taxon>Oceanospirillales</taxon>
        <taxon>Oceanospirillaceae</taxon>
        <taxon>Marinobacterium</taxon>
    </lineage>
</organism>
<feature type="domain" description="GGDEF" evidence="14">
    <location>
        <begin position="560"/>
        <end position="693"/>
    </location>
</feature>